<dbReference type="AlphaFoldDB" id="A0A8S1QRD0"/>
<organism evidence="1 2">
    <name type="scientific">Paramecium sonneborni</name>
    <dbReference type="NCBI Taxonomy" id="65129"/>
    <lineage>
        <taxon>Eukaryota</taxon>
        <taxon>Sar</taxon>
        <taxon>Alveolata</taxon>
        <taxon>Ciliophora</taxon>
        <taxon>Intramacronucleata</taxon>
        <taxon>Oligohymenophorea</taxon>
        <taxon>Peniculida</taxon>
        <taxon>Parameciidae</taxon>
        <taxon>Paramecium</taxon>
    </lineage>
</organism>
<proteinExistence type="predicted"/>
<name>A0A8S1QRD0_9CILI</name>
<reference evidence="1" key="1">
    <citation type="submission" date="2021-01" db="EMBL/GenBank/DDBJ databases">
        <authorList>
            <consortium name="Genoscope - CEA"/>
            <person name="William W."/>
        </authorList>
    </citation>
    <scope>NUCLEOTIDE SEQUENCE</scope>
</reference>
<gene>
    <name evidence="1" type="ORF">PSON_ATCC_30995.1.T1160060</name>
</gene>
<accession>A0A8S1QRD0</accession>
<comment type="caution">
    <text evidence="1">The sequence shown here is derived from an EMBL/GenBank/DDBJ whole genome shotgun (WGS) entry which is preliminary data.</text>
</comment>
<evidence type="ECO:0000313" key="1">
    <source>
        <dbReference type="EMBL" id="CAD8118131.1"/>
    </source>
</evidence>
<protein>
    <submittedName>
        <fullName evidence="1">Uncharacterized protein</fullName>
    </submittedName>
</protein>
<dbReference type="EMBL" id="CAJJDN010000116">
    <property type="protein sequence ID" value="CAD8118131.1"/>
    <property type="molecule type" value="Genomic_DNA"/>
</dbReference>
<keyword evidence="2" id="KW-1185">Reference proteome</keyword>
<evidence type="ECO:0000313" key="2">
    <source>
        <dbReference type="Proteomes" id="UP000692954"/>
    </source>
</evidence>
<sequence>MNFNHKFTIKDQSLFEKINQLQTRFLDYLQKLSDLKLIQQDFQKQRNLELDIVFKCEKTIVAFVILISLQKQNPNQFFIQMNLMLLLMKTLEIKQLKQFKIYKKDLNSQLLHLDLNQQIGIMIW</sequence>
<dbReference type="Proteomes" id="UP000692954">
    <property type="component" value="Unassembled WGS sequence"/>
</dbReference>